<keyword evidence="3" id="KW-1185">Reference proteome</keyword>
<feature type="transmembrane region" description="Helical" evidence="1">
    <location>
        <begin position="141"/>
        <end position="162"/>
    </location>
</feature>
<feature type="transmembrane region" description="Helical" evidence="1">
    <location>
        <begin position="72"/>
        <end position="98"/>
    </location>
</feature>
<dbReference type="PANTHER" id="PTHR35531">
    <property type="entry name" value="INNER MEMBRANE PROTEIN YBCI-RELATED"/>
    <property type="match status" value="1"/>
</dbReference>
<reference evidence="2 3" key="1">
    <citation type="submission" date="2016-10" db="EMBL/GenBank/DDBJ databases">
        <authorList>
            <person name="de Groot N.N."/>
        </authorList>
    </citation>
    <scope>NUCLEOTIDE SEQUENCE [LARGE SCALE GENOMIC DNA]</scope>
    <source>
        <strain evidence="2 3">DSM 26880</strain>
    </source>
</reference>
<dbReference type="AlphaFoldDB" id="A0A1H3LZ71"/>
<sequence>MMWKAHLALGALAGVVLSAFGPSQAPVIITAALLGSLLPDLDHPHSKLGRKVRPLSDLVYAVMGHRTGTHSVLFLVCVSALVGFVHMPAGAGLALGIASHLLADAVSYSTGRPFTTGGAGVPAAWPVSNSRVGVRIVRVNGFFEHFVVTTGAAMLAFAVAALTL</sequence>
<proteinExistence type="predicted"/>
<gene>
    <name evidence="2" type="ORF">SAMN05444340_11514</name>
</gene>
<dbReference type="Pfam" id="PF04307">
    <property type="entry name" value="YdjM"/>
    <property type="match status" value="1"/>
</dbReference>
<accession>A0A1H3LZ71</accession>
<keyword evidence="1" id="KW-0472">Membrane</keyword>
<dbReference type="STRING" id="321339.SAMN05444340_11514"/>
<keyword evidence="1" id="KW-0812">Transmembrane</keyword>
<dbReference type="InterPro" id="IPR007404">
    <property type="entry name" value="YdjM-like"/>
</dbReference>
<dbReference type="Proteomes" id="UP000199286">
    <property type="component" value="Unassembled WGS sequence"/>
</dbReference>
<name>A0A1H3LZ71_9RHOB</name>
<evidence type="ECO:0000313" key="2">
    <source>
        <dbReference type="EMBL" id="SDY69710.1"/>
    </source>
</evidence>
<protein>
    <submittedName>
        <fullName evidence="2">Inner membrane protein</fullName>
    </submittedName>
</protein>
<keyword evidence="1" id="KW-1133">Transmembrane helix</keyword>
<evidence type="ECO:0000256" key="1">
    <source>
        <dbReference type="SAM" id="Phobius"/>
    </source>
</evidence>
<organism evidence="2 3">
    <name type="scientific">Citreimonas salinaria</name>
    <dbReference type="NCBI Taxonomy" id="321339"/>
    <lineage>
        <taxon>Bacteria</taxon>
        <taxon>Pseudomonadati</taxon>
        <taxon>Pseudomonadota</taxon>
        <taxon>Alphaproteobacteria</taxon>
        <taxon>Rhodobacterales</taxon>
        <taxon>Roseobacteraceae</taxon>
        <taxon>Citreimonas</taxon>
    </lineage>
</organism>
<dbReference type="EMBL" id="FNPF01000015">
    <property type="protein sequence ID" value="SDY69710.1"/>
    <property type="molecule type" value="Genomic_DNA"/>
</dbReference>
<dbReference type="OrthoDB" id="5459053at2"/>
<dbReference type="PANTHER" id="PTHR35531:SF1">
    <property type="entry name" value="INNER MEMBRANE PROTEIN YBCI-RELATED"/>
    <property type="match status" value="1"/>
</dbReference>
<evidence type="ECO:0000313" key="3">
    <source>
        <dbReference type="Proteomes" id="UP000199286"/>
    </source>
</evidence>